<proteinExistence type="predicted"/>
<sequence length="120" mass="13176">MFRKALWRSYIEDNQKSHGAQGRNTLRRTRKNLRDVSDPLSLPENNVSKAASSSLAKFALELALGIYDHPMRPMIRMCGGTPAKDLTWKTIGLGLITILGCSIVDASCMKSGSVARAQGR</sequence>
<dbReference type="VEuPathDB" id="VectorBase:GBRI039593"/>
<reference evidence="3" key="1">
    <citation type="submission" date="2014-03" db="EMBL/GenBank/DDBJ databases">
        <authorList>
            <person name="Aksoy S."/>
            <person name="Warren W."/>
            <person name="Wilson R.K."/>
        </authorList>
    </citation>
    <scope>NUCLEOTIDE SEQUENCE [LARGE SCALE GENOMIC DNA]</scope>
    <source>
        <strain evidence="3">IAEA</strain>
    </source>
</reference>
<feature type="region of interest" description="Disordered" evidence="1">
    <location>
        <begin position="18"/>
        <end position="46"/>
    </location>
</feature>
<accession>A0A1A9X0E6</accession>
<evidence type="ECO:0000313" key="3">
    <source>
        <dbReference type="Proteomes" id="UP000091820"/>
    </source>
</evidence>
<dbReference type="Proteomes" id="UP000091820">
    <property type="component" value="Unassembled WGS sequence"/>
</dbReference>
<name>A0A1A9X0E6_9MUSC</name>
<protein>
    <submittedName>
        <fullName evidence="2">Uncharacterized protein</fullName>
    </submittedName>
</protein>
<dbReference type="AlphaFoldDB" id="A0A1A9X0E6"/>
<dbReference type="EnsemblMetazoa" id="GBRI039593-RA">
    <property type="protein sequence ID" value="GBRI039593-PA"/>
    <property type="gene ID" value="GBRI039593"/>
</dbReference>
<evidence type="ECO:0000313" key="2">
    <source>
        <dbReference type="EnsemblMetazoa" id="GBRI039593-PA"/>
    </source>
</evidence>
<evidence type="ECO:0000256" key="1">
    <source>
        <dbReference type="SAM" id="MobiDB-lite"/>
    </source>
</evidence>
<reference evidence="2" key="2">
    <citation type="submission" date="2020-05" db="UniProtKB">
        <authorList>
            <consortium name="EnsemblMetazoa"/>
        </authorList>
    </citation>
    <scope>IDENTIFICATION</scope>
    <source>
        <strain evidence="2">IAEA</strain>
    </source>
</reference>
<organism evidence="2 3">
    <name type="scientific">Glossina brevipalpis</name>
    <dbReference type="NCBI Taxonomy" id="37001"/>
    <lineage>
        <taxon>Eukaryota</taxon>
        <taxon>Metazoa</taxon>
        <taxon>Ecdysozoa</taxon>
        <taxon>Arthropoda</taxon>
        <taxon>Hexapoda</taxon>
        <taxon>Insecta</taxon>
        <taxon>Pterygota</taxon>
        <taxon>Neoptera</taxon>
        <taxon>Endopterygota</taxon>
        <taxon>Diptera</taxon>
        <taxon>Brachycera</taxon>
        <taxon>Muscomorpha</taxon>
        <taxon>Hippoboscoidea</taxon>
        <taxon>Glossinidae</taxon>
        <taxon>Glossina</taxon>
    </lineage>
</organism>
<keyword evidence="3" id="KW-1185">Reference proteome</keyword>